<dbReference type="Proteomes" id="UP000013984">
    <property type="component" value="Unassembled WGS sequence"/>
</dbReference>
<keyword evidence="1" id="KW-0472">Membrane</keyword>
<dbReference type="AlphaFoldDB" id="R9AD53"/>
<dbReference type="EMBL" id="AOGZ02000008">
    <property type="protein sequence ID" value="EOQ98080.1"/>
    <property type="molecule type" value="Genomic_DNA"/>
</dbReference>
<sequence>MDIVVLGILIPTLYSSEIFNTDPLILVVVCGMGFFFFLMPHFLLKVLQKPKWTEIDSINRSIRLMETNKQVKTIPWDSLQFLTYSEYTYTVKTKNGSKTITVYTVLGQWNGETIPLAESTIFPELRLIGERIAKFLKVSIKNESGVLIPYTELDLPIHKRKIPKEVWESEITFSPSSQISIEKIGQDNLLKSNYNPKLYTLVAASVSFAFTLMIHFFIGSAFDLSVTSWETFPPNTYQVTFFILSFGFGFLPLAYVWWNKKRKKEIKISNDVMYWNGKLYPFANWEEILLKQNTLYLVNDHSTETYSLHFFCEPSDSIQVLNWIQKEIGKLSGGNEEFGRF</sequence>
<protein>
    <submittedName>
        <fullName evidence="2">Uncharacterized protein</fullName>
    </submittedName>
</protein>
<name>R9AD53_9LEPT</name>
<organism evidence="2 3">
    <name type="scientific">Leptospira wolbachii serovar Codice str. CDC</name>
    <dbReference type="NCBI Taxonomy" id="1218599"/>
    <lineage>
        <taxon>Bacteria</taxon>
        <taxon>Pseudomonadati</taxon>
        <taxon>Spirochaetota</taxon>
        <taxon>Spirochaetia</taxon>
        <taxon>Leptospirales</taxon>
        <taxon>Leptospiraceae</taxon>
        <taxon>Leptospira</taxon>
    </lineage>
</organism>
<proteinExistence type="predicted"/>
<keyword evidence="1" id="KW-0812">Transmembrane</keyword>
<evidence type="ECO:0000256" key="1">
    <source>
        <dbReference type="SAM" id="Phobius"/>
    </source>
</evidence>
<reference evidence="2" key="1">
    <citation type="submission" date="2013-04" db="EMBL/GenBank/DDBJ databases">
        <authorList>
            <person name="Harkins D.M."/>
            <person name="Durkin A.S."/>
            <person name="Brinkac L.M."/>
            <person name="Haft D.H."/>
            <person name="Selengut J.D."/>
            <person name="Sanka R."/>
            <person name="DePew J."/>
            <person name="Purushe J."/>
            <person name="Galloway R.L."/>
            <person name="Vinetz J.M."/>
            <person name="Sutton G.G."/>
            <person name="Nierman W.C."/>
            <person name="Fouts D.E."/>
        </authorList>
    </citation>
    <scope>NUCLEOTIDE SEQUENCE [LARGE SCALE GENOMIC DNA]</scope>
    <source>
        <strain evidence="2">CDC</strain>
    </source>
</reference>
<evidence type="ECO:0000313" key="2">
    <source>
        <dbReference type="EMBL" id="EOQ98080.1"/>
    </source>
</evidence>
<feature type="transmembrane region" description="Helical" evidence="1">
    <location>
        <begin position="238"/>
        <end position="258"/>
    </location>
</feature>
<accession>R9AD53</accession>
<evidence type="ECO:0000313" key="3">
    <source>
        <dbReference type="Proteomes" id="UP000013984"/>
    </source>
</evidence>
<feature type="transmembrane region" description="Helical" evidence="1">
    <location>
        <begin position="25"/>
        <end position="44"/>
    </location>
</feature>
<gene>
    <name evidence="2" type="ORF">LEP1GSC195_1240</name>
</gene>
<feature type="transmembrane region" description="Helical" evidence="1">
    <location>
        <begin position="198"/>
        <end position="218"/>
    </location>
</feature>
<keyword evidence="3" id="KW-1185">Reference proteome</keyword>
<keyword evidence="1" id="KW-1133">Transmembrane helix</keyword>
<comment type="caution">
    <text evidence="2">The sequence shown here is derived from an EMBL/GenBank/DDBJ whole genome shotgun (WGS) entry which is preliminary data.</text>
</comment>
<dbReference type="OrthoDB" id="320645at2"/>